<evidence type="ECO:0000256" key="6">
    <source>
        <dbReference type="SAM" id="Phobius"/>
    </source>
</evidence>
<keyword evidence="2" id="KW-1003">Cell membrane</keyword>
<dbReference type="InterPro" id="IPR019108">
    <property type="entry name" value="Caa3_assmbl_CtaG-rel"/>
</dbReference>
<feature type="transmembrane region" description="Helical" evidence="6">
    <location>
        <begin position="234"/>
        <end position="253"/>
    </location>
</feature>
<dbReference type="Pfam" id="PF09678">
    <property type="entry name" value="Caa3_CtaG"/>
    <property type="match status" value="1"/>
</dbReference>
<evidence type="ECO:0000256" key="3">
    <source>
        <dbReference type="ARBA" id="ARBA00022692"/>
    </source>
</evidence>
<feature type="transmembrane region" description="Helical" evidence="6">
    <location>
        <begin position="148"/>
        <end position="172"/>
    </location>
</feature>
<feature type="transmembrane region" description="Helical" evidence="6">
    <location>
        <begin position="12"/>
        <end position="30"/>
    </location>
</feature>
<dbReference type="GO" id="GO:0005886">
    <property type="term" value="C:plasma membrane"/>
    <property type="evidence" value="ECO:0007669"/>
    <property type="project" value="UniProtKB-SubCell"/>
</dbReference>
<proteinExistence type="predicted"/>
<evidence type="ECO:0000313" key="8">
    <source>
        <dbReference type="Proteomes" id="UP000245998"/>
    </source>
</evidence>
<gene>
    <name evidence="7" type="ORF">DCC39_08145</name>
</gene>
<dbReference type="RefSeq" id="WP_116554400.1">
    <property type="nucleotide sequence ID" value="NZ_QCZG01000013.1"/>
</dbReference>
<accession>A0A2U1K3P9</accession>
<evidence type="ECO:0000256" key="5">
    <source>
        <dbReference type="ARBA" id="ARBA00023136"/>
    </source>
</evidence>
<name>A0A2U1K3P9_9BACI</name>
<dbReference type="OrthoDB" id="2936396at2"/>
<protein>
    <recommendedName>
        <fullName evidence="9">Cytochrome c oxidase assembly factor CtaG</fullName>
    </recommendedName>
</protein>
<keyword evidence="5 6" id="KW-0472">Membrane</keyword>
<feature type="transmembrane region" description="Helical" evidence="6">
    <location>
        <begin position="50"/>
        <end position="68"/>
    </location>
</feature>
<dbReference type="EMBL" id="QCZG01000013">
    <property type="protein sequence ID" value="PWA12042.1"/>
    <property type="molecule type" value="Genomic_DNA"/>
</dbReference>
<feature type="transmembrane region" description="Helical" evidence="6">
    <location>
        <begin position="184"/>
        <end position="203"/>
    </location>
</feature>
<organism evidence="7 8">
    <name type="scientific">Pueribacillus theae</name>
    <dbReference type="NCBI Taxonomy" id="2171751"/>
    <lineage>
        <taxon>Bacteria</taxon>
        <taxon>Bacillati</taxon>
        <taxon>Bacillota</taxon>
        <taxon>Bacilli</taxon>
        <taxon>Bacillales</taxon>
        <taxon>Bacillaceae</taxon>
        <taxon>Pueribacillus</taxon>
    </lineage>
</organism>
<keyword evidence="3 6" id="KW-0812">Transmembrane</keyword>
<feature type="transmembrane region" description="Helical" evidence="6">
    <location>
        <begin position="74"/>
        <end position="96"/>
    </location>
</feature>
<evidence type="ECO:0000256" key="2">
    <source>
        <dbReference type="ARBA" id="ARBA00022475"/>
    </source>
</evidence>
<keyword evidence="8" id="KW-1185">Reference proteome</keyword>
<evidence type="ECO:0000256" key="4">
    <source>
        <dbReference type="ARBA" id="ARBA00022989"/>
    </source>
</evidence>
<reference evidence="7 8" key="1">
    <citation type="submission" date="2018-04" db="EMBL/GenBank/DDBJ databases">
        <title>Camelliibacillus theae gen. nov., sp. nov., isolated from Pu'er tea.</title>
        <authorList>
            <person name="Niu L."/>
        </authorList>
    </citation>
    <scope>NUCLEOTIDE SEQUENCE [LARGE SCALE GENOMIC DNA]</scope>
    <source>
        <strain evidence="7 8">T8</strain>
    </source>
</reference>
<sequence length="285" mass="32960">MGGSLFSNYTWYEMWGPVWIAVLALLSYLYIRKIALSHQYRVAGEKVKYFFFAAILLYLAKGSPFSIIADDYMFSMHVLQLSIMLFVVTPLFILSLPTDFIRRYFWDYRMRNAIKLFAHPWMTAIFFNGLLTVYFVPSVFNTIHQSFLLTSIAQIILMFNAFLMWWTIITPLPEVSKLSDFTRTAYVFCTAMLLMPIGIFFIIIETAHYPAYEAVAGMIIPAINAIYDQQLAGGLLKAIQLTSYGIALFYLIMRWAKKEEDKEGKIDDESLRVVQGVVIHFPDKK</sequence>
<evidence type="ECO:0008006" key="9">
    <source>
        <dbReference type="Google" id="ProtNLM"/>
    </source>
</evidence>
<evidence type="ECO:0000313" key="7">
    <source>
        <dbReference type="EMBL" id="PWA12042.1"/>
    </source>
</evidence>
<dbReference type="AlphaFoldDB" id="A0A2U1K3P9"/>
<comment type="caution">
    <text evidence="7">The sequence shown here is derived from an EMBL/GenBank/DDBJ whole genome shotgun (WGS) entry which is preliminary data.</text>
</comment>
<comment type="subcellular location">
    <subcellularLocation>
        <location evidence="1">Cell membrane</location>
        <topology evidence="1">Multi-pass membrane protein</topology>
    </subcellularLocation>
</comment>
<feature type="transmembrane region" description="Helical" evidence="6">
    <location>
        <begin position="116"/>
        <end position="136"/>
    </location>
</feature>
<keyword evidence="4 6" id="KW-1133">Transmembrane helix</keyword>
<dbReference type="Proteomes" id="UP000245998">
    <property type="component" value="Unassembled WGS sequence"/>
</dbReference>
<evidence type="ECO:0000256" key="1">
    <source>
        <dbReference type="ARBA" id="ARBA00004651"/>
    </source>
</evidence>